<evidence type="ECO:0000313" key="4">
    <source>
        <dbReference type="Proteomes" id="UP000290567"/>
    </source>
</evidence>
<dbReference type="InterPro" id="IPR000182">
    <property type="entry name" value="GNAT_dom"/>
</dbReference>
<name>A0A4P5P6L4_9ENTE</name>
<protein>
    <submittedName>
        <fullName evidence="3">N-acetyltransferase</fullName>
    </submittedName>
</protein>
<evidence type="ECO:0000256" key="1">
    <source>
        <dbReference type="ARBA" id="ARBA00022679"/>
    </source>
</evidence>
<evidence type="ECO:0000313" key="3">
    <source>
        <dbReference type="EMBL" id="GCF93400.1"/>
    </source>
</evidence>
<gene>
    <name evidence="3" type="ORF">NRIC_12910</name>
</gene>
<proteinExistence type="predicted"/>
<dbReference type="CDD" id="cd04301">
    <property type="entry name" value="NAT_SF"/>
    <property type="match status" value="1"/>
</dbReference>
<accession>A0A4P5P6L4</accession>
<feature type="domain" description="N-acetyltransferase" evidence="2">
    <location>
        <begin position="1"/>
        <end position="150"/>
    </location>
</feature>
<keyword evidence="1 3" id="KW-0808">Transferase</keyword>
<dbReference type="Proteomes" id="UP000290567">
    <property type="component" value="Unassembled WGS sequence"/>
</dbReference>
<evidence type="ECO:0000259" key="2">
    <source>
        <dbReference type="PROSITE" id="PS51186"/>
    </source>
</evidence>
<dbReference type="PANTHER" id="PTHR13947:SF37">
    <property type="entry name" value="LD18367P"/>
    <property type="match status" value="1"/>
</dbReference>
<dbReference type="AlphaFoldDB" id="A0A4P5P6L4"/>
<dbReference type="Gene3D" id="3.40.630.30">
    <property type="match status" value="1"/>
</dbReference>
<dbReference type="InterPro" id="IPR016181">
    <property type="entry name" value="Acyl_CoA_acyltransferase"/>
</dbReference>
<sequence>MIHLLSEKTALPWELLMLADPEKEKIEAYVYDSKVLVYEWRNEIVGVLVFKMIDEETVEIMNMAVSERMQRQGIADRLMERFLEEVHRQPAVKAGIVRTGEIPEGPMRLYQKHGFEVSERRKNYFVDYCAEPIFEGDQQLKDQIIMKRFF</sequence>
<dbReference type="InterPro" id="IPR050769">
    <property type="entry name" value="NAT_camello-type"/>
</dbReference>
<comment type="caution">
    <text evidence="3">The sequence shown here is derived from an EMBL/GenBank/DDBJ whole genome shotgun (WGS) entry which is preliminary data.</text>
</comment>
<dbReference type="PROSITE" id="PS51186">
    <property type="entry name" value="GNAT"/>
    <property type="match status" value="1"/>
</dbReference>
<dbReference type="SUPFAM" id="SSF55729">
    <property type="entry name" value="Acyl-CoA N-acyltransferases (Nat)"/>
    <property type="match status" value="1"/>
</dbReference>
<dbReference type="EMBL" id="BJCC01000010">
    <property type="protein sequence ID" value="GCF93400.1"/>
    <property type="molecule type" value="Genomic_DNA"/>
</dbReference>
<reference evidence="4" key="1">
    <citation type="submission" date="2019-02" db="EMBL/GenBank/DDBJ databases">
        <title>Draft genome sequence of Enterococcus sp. Gos25-1.</title>
        <authorList>
            <person name="Tanaka N."/>
            <person name="Shiwa Y."/>
            <person name="Fujita N."/>
        </authorList>
    </citation>
    <scope>NUCLEOTIDE SEQUENCE [LARGE SCALE GENOMIC DNA]</scope>
    <source>
        <strain evidence="4">Gos25-1</strain>
    </source>
</reference>
<dbReference type="RefSeq" id="WP_146621858.1">
    <property type="nucleotide sequence ID" value="NZ_BJCC01000010.1"/>
</dbReference>
<keyword evidence="4" id="KW-1185">Reference proteome</keyword>
<dbReference type="Pfam" id="PF13508">
    <property type="entry name" value="Acetyltransf_7"/>
    <property type="match status" value="1"/>
</dbReference>
<dbReference type="OrthoDB" id="162775at2"/>
<dbReference type="GO" id="GO:0008080">
    <property type="term" value="F:N-acetyltransferase activity"/>
    <property type="evidence" value="ECO:0007669"/>
    <property type="project" value="InterPro"/>
</dbReference>
<dbReference type="PANTHER" id="PTHR13947">
    <property type="entry name" value="GNAT FAMILY N-ACETYLTRANSFERASE"/>
    <property type="match status" value="1"/>
</dbReference>
<organism evidence="3 4">
    <name type="scientific">Enterococcus florum</name>
    <dbReference type="NCBI Taxonomy" id="2480627"/>
    <lineage>
        <taxon>Bacteria</taxon>
        <taxon>Bacillati</taxon>
        <taxon>Bacillota</taxon>
        <taxon>Bacilli</taxon>
        <taxon>Lactobacillales</taxon>
        <taxon>Enterococcaceae</taxon>
        <taxon>Enterococcus</taxon>
    </lineage>
</organism>